<keyword evidence="5" id="KW-0547">Nucleotide-binding</keyword>
<dbReference type="SMART" id="SM00382">
    <property type="entry name" value="AAA"/>
    <property type="match status" value="1"/>
</dbReference>
<comment type="subcellular location">
    <subcellularLocation>
        <location evidence="1">Membrane</location>
        <topology evidence="1">Multi-pass membrane protein</topology>
    </subcellularLocation>
</comment>
<organism evidence="12 13">
    <name type="scientific">Bionectria ochroleuca</name>
    <name type="common">Gliocladium roseum</name>
    <dbReference type="NCBI Taxonomy" id="29856"/>
    <lineage>
        <taxon>Eukaryota</taxon>
        <taxon>Fungi</taxon>
        <taxon>Dikarya</taxon>
        <taxon>Ascomycota</taxon>
        <taxon>Pezizomycotina</taxon>
        <taxon>Sordariomycetes</taxon>
        <taxon>Hypocreomycetidae</taxon>
        <taxon>Hypocreales</taxon>
        <taxon>Bionectriaceae</taxon>
        <taxon>Clonostachys</taxon>
    </lineage>
</organism>
<dbReference type="Pfam" id="PF00005">
    <property type="entry name" value="ABC_tran"/>
    <property type="match status" value="1"/>
</dbReference>
<evidence type="ECO:0000256" key="9">
    <source>
        <dbReference type="SAM" id="MobiDB-lite"/>
    </source>
</evidence>
<feature type="compositionally biased region" description="Low complexity" evidence="9">
    <location>
        <begin position="1323"/>
        <end position="1336"/>
    </location>
</feature>
<feature type="region of interest" description="Disordered" evidence="9">
    <location>
        <begin position="1304"/>
        <end position="1338"/>
    </location>
</feature>
<feature type="transmembrane region" description="Helical" evidence="10">
    <location>
        <begin position="503"/>
        <end position="523"/>
    </location>
</feature>
<evidence type="ECO:0000256" key="3">
    <source>
        <dbReference type="ARBA" id="ARBA00022448"/>
    </source>
</evidence>
<keyword evidence="6" id="KW-0067">ATP-binding</keyword>
<dbReference type="Proteomes" id="UP000616885">
    <property type="component" value="Unassembled WGS sequence"/>
</dbReference>
<feature type="transmembrane region" description="Helical" evidence="10">
    <location>
        <begin position="1273"/>
        <end position="1291"/>
    </location>
</feature>
<evidence type="ECO:0000256" key="6">
    <source>
        <dbReference type="ARBA" id="ARBA00022840"/>
    </source>
</evidence>
<dbReference type="PROSITE" id="PS50893">
    <property type="entry name" value="ABC_TRANSPORTER_2"/>
    <property type="match status" value="1"/>
</dbReference>
<dbReference type="GO" id="GO:0016887">
    <property type="term" value="F:ATP hydrolysis activity"/>
    <property type="evidence" value="ECO:0007669"/>
    <property type="project" value="InterPro"/>
</dbReference>
<dbReference type="Pfam" id="PF06422">
    <property type="entry name" value="PDR_CDR"/>
    <property type="match status" value="2"/>
</dbReference>
<evidence type="ECO:0000256" key="7">
    <source>
        <dbReference type="ARBA" id="ARBA00022989"/>
    </source>
</evidence>
<feature type="region of interest" description="Disordered" evidence="9">
    <location>
        <begin position="951"/>
        <end position="972"/>
    </location>
</feature>
<comment type="caution">
    <text evidence="12">The sequence shown here is derived from an EMBL/GenBank/DDBJ whole genome shotgun (WGS) entry which is preliminary data.</text>
</comment>
<accession>A0A8H7NHW9</accession>
<sequence>MEKESNVMGEISENPLAGKIASLLESNGAAKRSKFPIVFENLSVIGSGNKAEVAPTAISPFQSALTILNPQSYKKSAKPERTLLSSWNGVVNPGEMLLGRVSRYPWLLNLWGKSIDASAADSVRVTFCAEDDDHFPTLLVEETLRFAVESSWPRDASKSAKHDSVRSLADLVGLGHVLRTRALATHADVMCLDNPTNGLDSSTALEFVEMMREYTRQSGCATIMSIYQGSDAMVPMFDKVAVINQGHQVFYGKAQEAKPHFEKLGHKCPPTTTITDFLTSMSANKISAPITSREPPPSTTKQLKMAFESSSHYQDTLREALAAKSMPLPLGSFGGNTFELPLWHQIRLCTNRQFRVLVTNYHNWLIEAGCAIVQSIAIGTLFRDQPRETKSFFILACSLFFCALVPSLQAMSEFGNTFATRSLVARQKQYGFYRPMSYALGLVTTDMIWKIVTISYNIPQYFLTGFQYDAGKFFTWFLVLYIENMALSMIFRTVGILSKSMSWAVLPVGVIFNLGVIYTGLYIPPPQMQGWLFWIKYINPLYYSWESIIVNEFSNLEYQCSDSDLAPSGPNYVNFTNQVCAVKGAVPGQASVLGSAFVREQYGLDASHLWRNVGINIAIFLFFAVCTGVGMELHKPAAGTAATVLYRKQTWPADRKGKNRLDVAETDIESGSSDETQTFTHGISPTEGNTHQMETHSGRTLAWDNLCLRIETDGKEKVLLDNLSGSVHPNQLTALMGVSGAGKTTLLNTLAGRIDFGKVSGQLSIDGSPLPKSFTRFMGYVQQQDIHLPSQTVREALQMTARLRRPSSVSDEEKDGYVEKLISLLELDDLAEALVGFPGAGLTLEQRRRVSIGVELAALPEVLFLDEPTSGLDGQSALHIVRLLRKLADAGQTILSYDGPLGDGCSAAVEYFQNQSHVGCGEKQNPAEYILDIVGAGSRSTNTIDWASTWDHSKASTSDPQQKGKSEPQDIQSSFEMQSRGRYAVSFLSQLSVVLRRAWLFTWRDPDYFAAKLFLNLSNGLVNGLSYLNSPDTSDGMYNRIFSAFVAVIVGPPLALQTEVRFFAFRDIFLLRDKDSMSYSWIVMVLSSILVELPFALITGLVYWLVWYYPVGYFTSSDRAGYSFLMFELFHVFVHSLAQLVASVMPSLESSFVANGFCFMFINTLSGILSPKPLTPAGWRWYYDLNPLFYFSEGTAAVLTHGLEITCSDAETFEFMPPSNTTCIDYAYEWLENASGYVMNQDDMEICRYCRYKDGDSYLKQYDWTFGNRWRDVGVFLAFIAFNYLGVMALIEIDRLRQRVQDLEAEREQRPSQPAAISPALVSPPSSDSHNSTSVPFHPVSEKWKGTTVEGIRYGPFSLQYFSERISRYLEIDADPRVSLADFPLWDTTTLAECCDGVGKMAQDHFLDLHWLCYHVNYPAIDESDFRKLYASLWHTNEASSTRRPDPLVDIVLAMNIQYALSFMPQDETLPRQPAEHSCLGEVHSINAARAH</sequence>
<feature type="transmembrane region" description="Helical" evidence="10">
    <location>
        <begin position="1077"/>
        <end position="1104"/>
    </location>
</feature>
<evidence type="ECO:0000256" key="5">
    <source>
        <dbReference type="ARBA" id="ARBA00022741"/>
    </source>
</evidence>
<feature type="transmembrane region" description="Helical" evidence="10">
    <location>
        <begin position="1152"/>
        <end position="1170"/>
    </location>
</feature>
<feature type="compositionally biased region" description="Polar residues" evidence="9">
    <location>
        <begin position="669"/>
        <end position="692"/>
    </location>
</feature>
<dbReference type="InterPro" id="IPR003593">
    <property type="entry name" value="AAA+_ATPase"/>
</dbReference>
<dbReference type="EMBL" id="JADCTT010000002">
    <property type="protein sequence ID" value="KAF9756316.1"/>
    <property type="molecule type" value="Genomic_DNA"/>
</dbReference>
<evidence type="ECO:0000256" key="4">
    <source>
        <dbReference type="ARBA" id="ARBA00022692"/>
    </source>
</evidence>
<dbReference type="InterPro" id="IPR027417">
    <property type="entry name" value="P-loop_NTPase"/>
</dbReference>
<dbReference type="PANTHER" id="PTHR19241">
    <property type="entry name" value="ATP-BINDING CASSETTE TRANSPORTER"/>
    <property type="match status" value="1"/>
</dbReference>
<keyword evidence="8 10" id="KW-0472">Membrane</keyword>
<dbReference type="SUPFAM" id="SSF52540">
    <property type="entry name" value="P-loop containing nucleoside triphosphate hydrolases"/>
    <property type="match status" value="2"/>
</dbReference>
<evidence type="ECO:0000259" key="11">
    <source>
        <dbReference type="PROSITE" id="PS50893"/>
    </source>
</evidence>
<dbReference type="GO" id="GO:0005524">
    <property type="term" value="F:ATP binding"/>
    <property type="evidence" value="ECO:0007669"/>
    <property type="project" value="UniProtKB-KW"/>
</dbReference>
<feature type="transmembrane region" description="Helical" evidence="10">
    <location>
        <begin position="1124"/>
        <end position="1145"/>
    </location>
</feature>
<keyword evidence="4 10" id="KW-0812">Transmembrane</keyword>
<evidence type="ECO:0000256" key="10">
    <source>
        <dbReference type="SAM" id="Phobius"/>
    </source>
</evidence>
<feature type="transmembrane region" description="Helical" evidence="10">
    <location>
        <begin position="1037"/>
        <end position="1056"/>
    </location>
</feature>
<dbReference type="GO" id="GO:0016020">
    <property type="term" value="C:membrane"/>
    <property type="evidence" value="ECO:0007669"/>
    <property type="project" value="UniProtKB-SubCell"/>
</dbReference>
<keyword evidence="3" id="KW-0813">Transport</keyword>
<name>A0A8H7NHW9_BIOOC</name>
<proteinExistence type="inferred from homology"/>
<dbReference type="Gene3D" id="3.40.50.300">
    <property type="entry name" value="P-loop containing nucleotide triphosphate hydrolases"/>
    <property type="match status" value="2"/>
</dbReference>
<evidence type="ECO:0000256" key="8">
    <source>
        <dbReference type="ARBA" id="ARBA00023136"/>
    </source>
</evidence>
<feature type="transmembrane region" description="Helical" evidence="10">
    <location>
        <begin position="432"/>
        <end position="453"/>
    </location>
</feature>
<dbReference type="GO" id="GO:0140359">
    <property type="term" value="F:ABC-type transporter activity"/>
    <property type="evidence" value="ECO:0007669"/>
    <property type="project" value="InterPro"/>
</dbReference>
<protein>
    <recommendedName>
        <fullName evidence="11">ABC transporter domain-containing protein</fullName>
    </recommendedName>
</protein>
<dbReference type="Pfam" id="PF01061">
    <property type="entry name" value="ABC2_membrane"/>
    <property type="match status" value="2"/>
</dbReference>
<evidence type="ECO:0000313" key="12">
    <source>
        <dbReference type="EMBL" id="KAF9756316.1"/>
    </source>
</evidence>
<feature type="region of interest" description="Disordered" evidence="9">
    <location>
        <begin position="668"/>
        <end position="693"/>
    </location>
</feature>
<reference evidence="12" key="1">
    <citation type="submission" date="2020-10" db="EMBL/GenBank/DDBJ databases">
        <title>High-Quality Genome Resource of Clonostachys rosea strain S41 by Oxford Nanopore Long-Read Sequencing.</title>
        <authorList>
            <person name="Wang H."/>
        </authorList>
    </citation>
    <scope>NUCLEOTIDE SEQUENCE</scope>
    <source>
        <strain evidence="12">S41</strain>
    </source>
</reference>
<feature type="transmembrane region" description="Helical" evidence="10">
    <location>
        <begin position="473"/>
        <end position="491"/>
    </location>
</feature>
<comment type="similarity">
    <text evidence="2">Belongs to the ABC transporter superfamily. ABCG family. PDR (TC 3.A.1.205) subfamily.</text>
</comment>
<feature type="transmembrane region" description="Helical" evidence="10">
    <location>
        <begin position="392"/>
        <end position="411"/>
    </location>
</feature>
<gene>
    <name evidence="12" type="ORF">IM811_007260</name>
</gene>
<dbReference type="InterPro" id="IPR013525">
    <property type="entry name" value="ABC2_TM"/>
</dbReference>
<evidence type="ECO:0000313" key="13">
    <source>
        <dbReference type="Proteomes" id="UP000616885"/>
    </source>
</evidence>
<feature type="domain" description="ABC transporter" evidence="11">
    <location>
        <begin position="701"/>
        <end position="943"/>
    </location>
</feature>
<evidence type="ECO:0000256" key="2">
    <source>
        <dbReference type="ARBA" id="ARBA00006012"/>
    </source>
</evidence>
<dbReference type="InterPro" id="IPR010929">
    <property type="entry name" value="PDR_CDR_ABC"/>
</dbReference>
<dbReference type="InterPro" id="IPR003439">
    <property type="entry name" value="ABC_transporter-like_ATP-bd"/>
</dbReference>
<keyword evidence="7 10" id="KW-1133">Transmembrane helix</keyword>
<evidence type="ECO:0000256" key="1">
    <source>
        <dbReference type="ARBA" id="ARBA00004141"/>
    </source>
</evidence>